<accession>A0A2P5BLI1</accession>
<gene>
    <name evidence="1" type="ORF">PanWU01x14_228810</name>
</gene>
<sequence length="62" mass="6935">FSPIRLYIKHEIIFPLFNPTVTIPSFGFLTIRSSPILSNLVHIIQSNPILCTKQGPITLCPS</sequence>
<organism evidence="1 2">
    <name type="scientific">Parasponia andersonii</name>
    <name type="common">Sponia andersonii</name>
    <dbReference type="NCBI Taxonomy" id="3476"/>
    <lineage>
        <taxon>Eukaryota</taxon>
        <taxon>Viridiplantae</taxon>
        <taxon>Streptophyta</taxon>
        <taxon>Embryophyta</taxon>
        <taxon>Tracheophyta</taxon>
        <taxon>Spermatophyta</taxon>
        <taxon>Magnoliopsida</taxon>
        <taxon>eudicotyledons</taxon>
        <taxon>Gunneridae</taxon>
        <taxon>Pentapetalae</taxon>
        <taxon>rosids</taxon>
        <taxon>fabids</taxon>
        <taxon>Rosales</taxon>
        <taxon>Cannabaceae</taxon>
        <taxon>Parasponia</taxon>
    </lineage>
</organism>
<reference evidence="2" key="1">
    <citation type="submission" date="2016-06" db="EMBL/GenBank/DDBJ databases">
        <title>Parallel loss of symbiosis genes in relatives of nitrogen-fixing non-legume Parasponia.</title>
        <authorList>
            <person name="Van Velzen R."/>
            <person name="Holmer R."/>
            <person name="Bu F."/>
            <person name="Rutten L."/>
            <person name="Van Zeijl A."/>
            <person name="Liu W."/>
            <person name="Santuari L."/>
            <person name="Cao Q."/>
            <person name="Sharma T."/>
            <person name="Shen D."/>
            <person name="Roswanjaya Y."/>
            <person name="Wardhani T."/>
            <person name="Kalhor M.S."/>
            <person name="Jansen J."/>
            <person name="Van den Hoogen J."/>
            <person name="Gungor B."/>
            <person name="Hartog M."/>
            <person name="Hontelez J."/>
            <person name="Verver J."/>
            <person name="Yang W.-C."/>
            <person name="Schijlen E."/>
            <person name="Repin R."/>
            <person name="Schilthuizen M."/>
            <person name="Schranz E."/>
            <person name="Heidstra R."/>
            <person name="Miyata K."/>
            <person name="Fedorova E."/>
            <person name="Kohlen W."/>
            <person name="Bisseling T."/>
            <person name="Smit S."/>
            <person name="Geurts R."/>
        </authorList>
    </citation>
    <scope>NUCLEOTIDE SEQUENCE [LARGE SCALE GENOMIC DNA]</scope>
    <source>
        <strain evidence="2">cv. WU1-14</strain>
    </source>
</reference>
<proteinExistence type="predicted"/>
<name>A0A2P5BLI1_PARAD</name>
<feature type="non-terminal residue" evidence="1">
    <location>
        <position position="1"/>
    </location>
</feature>
<dbReference type="Proteomes" id="UP000237105">
    <property type="component" value="Unassembled WGS sequence"/>
</dbReference>
<comment type="caution">
    <text evidence="1">The sequence shown here is derived from an EMBL/GenBank/DDBJ whole genome shotgun (WGS) entry which is preliminary data.</text>
</comment>
<keyword evidence="2" id="KW-1185">Reference proteome</keyword>
<evidence type="ECO:0000313" key="1">
    <source>
        <dbReference type="EMBL" id="PON49648.1"/>
    </source>
</evidence>
<dbReference type="AlphaFoldDB" id="A0A2P5BLI1"/>
<protein>
    <submittedName>
        <fullName evidence="1">Uncharacterized protein</fullName>
    </submittedName>
</protein>
<evidence type="ECO:0000313" key="2">
    <source>
        <dbReference type="Proteomes" id="UP000237105"/>
    </source>
</evidence>
<dbReference type="EMBL" id="JXTB01000257">
    <property type="protein sequence ID" value="PON49648.1"/>
    <property type="molecule type" value="Genomic_DNA"/>
</dbReference>